<feature type="transmembrane region" description="Helical" evidence="9">
    <location>
        <begin position="227"/>
        <end position="248"/>
    </location>
</feature>
<reference evidence="11 12" key="1">
    <citation type="journal article" date="2015" name="Nature">
        <title>rRNA introns, odd ribosomes, and small enigmatic genomes across a large radiation of phyla.</title>
        <authorList>
            <person name="Brown C.T."/>
            <person name="Hug L.A."/>
            <person name="Thomas B.C."/>
            <person name="Sharon I."/>
            <person name="Castelle C.J."/>
            <person name="Singh A."/>
            <person name="Wilkins M.J."/>
            <person name="Williams K.H."/>
            <person name="Banfield J.F."/>
        </authorList>
    </citation>
    <scope>NUCLEOTIDE SEQUENCE [LARGE SCALE GENOMIC DNA]</scope>
</reference>
<evidence type="ECO:0000256" key="4">
    <source>
        <dbReference type="ARBA" id="ARBA00022475"/>
    </source>
</evidence>
<keyword evidence="4 9" id="KW-1003">Cell membrane</keyword>
<dbReference type="GO" id="GO:0005886">
    <property type="term" value="C:plasma membrane"/>
    <property type="evidence" value="ECO:0007669"/>
    <property type="project" value="UniProtKB-SubCell"/>
</dbReference>
<feature type="transmembrane region" description="Helical" evidence="9">
    <location>
        <begin position="31"/>
        <end position="56"/>
    </location>
</feature>
<feature type="transmembrane region" description="Helical" evidence="9">
    <location>
        <begin position="177"/>
        <end position="197"/>
    </location>
</feature>
<evidence type="ECO:0000313" key="12">
    <source>
        <dbReference type="Proteomes" id="UP000033860"/>
    </source>
</evidence>
<dbReference type="GO" id="GO:0140359">
    <property type="term" value="F:ABC-type transporter activity"/>
    <property type="evidence" value="ECO:0007669"/>
    <property type="project" value="InterPro"/>
</dbReference>
<evidence type="ECO:0000313" key="11">
    <source>
        <dbReference type="EMBL" id="KKU61719.1"/>
    </source>
</evidence>
<comment type="similarity">
    <text evidence="2 9">Belongs to the ABC-2 integral membrane protein family.</text>
</comment>
<dbReference type="Proteomes" id="UP000033860">
    <property type="component" value="Unassembled WGS sequence"/>
</dbReference>
<dbReference type="Pfam" id="PF01061">
    <property type="entry name" value="ABC2_membrane"/>
    <property type="match status" value="1"/>
</dbReference>
<organism evidence="11 12">
    <name type="scientific">Candidatus Beckwithbacteria bacterium GW2011_GWB1_47_15</name>
    <dbReference type="NCBI Taxonomy" id="1618371"/>
    <lineage>
        <taxon>Bacteria</taxon>
        <taxon>Candidatus Beckwithiibacteriota</taxon>
    </lineage>
</organism>
<dbReference type="PANTHER" id="PTHR30413">
    <property type="entry name" value="INNER MEMBRANE TRANSPORT PERMEASE"/>
    <property type="match status" value="1"/>
</dbReference>
<keyword evidence="6 9" id="KW-0812">Transmembrane</keyword>
<keyword evidence="3 9" id="KW-0813">Transport</keyword>
<gene>
    <name evidence="11" type="ORF">UX85_C0002G0099</name>
</gene>
<evidence type="ECO:0000259" key="10">
    <source>
        <dbReference type="PROSITE" id="PS51012"/>
    </source>
</evidence>
<dbReference type="GO" id="GO:0015920">
    <property type="term" value="P:lipopolysaccharide transport"/>
    <property type="evidence" value="ECO:0007669"/>
    <property type="project" value="TreeGrafter"/>
</dbReference>
<feature type="transmembrane region" description="Helical" evidence="9">
    <location>
        <begin position="103"/>
        <end position="130"/>
    </location>
</feature>
<feature type="transmembrane region" description="Helical" evidence="9">
    <location>
        <begin position="62"/>
        <end position="82"/>
    </location>
</feature>
<keyword evidence="8 9" id="KW-0472">Membrane</keyword>
<dbReference type="PANTHER" id="PTHR30413:SF8">
    <property type="entry name" value="TRANSPORT PERMEASE PROTEIN"/>
    <property type="match status" value="1"/>
</dbReference>
<evidence type="ECO:0000256" key="5">
    <source>
        <dbReference type="ARBA" id="ARBA00022519"/>
    </source>
</evidence>
<keyword evidence="7 9" id="KW-1133">Transmembrane helix</keyword>
<keyword evidence="5" id="KW-0997">Cell inner membrane</keyword>
<evidence type="ECO:0000256" key="2">
    <source>
        <dbReference type="ARBA" id="ARBA00007783"/>
    </source>
</evidence>
<comment type="caution">
    <text evidence="11">The sequence shown here is derived from an EMBL/GenBank/DDBJ whole genome shotgun (WGS) entry which is preliminary data.</text>
</comment>
<dbReference type="PROSITE" id="PS51012">
    <property type="entry name" value="ABC_TM2"/>
    <property type="match status" value="1"/>
</dbReference>
<proteinExistence type="inferred from homology"/>
<comment type="subcellular location">
    <subcellularLocation>
        <location evidence="1">Cell inner membrane</location>
        <topology evidence="1">Multi-pass membrane protein</topology>
    </subcellularLocation>
    <subcellularLocation>
        <location evidence="9">Cell membrane</location>
        <topology evidence="9">Multi-pass membrane protein</topology>
    </subcellularLocation>
</comment>
<feature type="transmembrane region" description="Helical" evidence="9">
    <location>
        <begin position="142"/>
        <end position="165"/>
    </location>
</feature>
<evidence type="ECO:0000256" key="9">
    <source>
        <dbReference type="RuleBase" id="RU361157"/>
    </source>
</evidence>
<dbReference type="EMBL" id="LCNT01000002">
    <property type="protein sequence ID" value="KKU61719.1"/>
    <property type="molecule type" value="Genomic_DNA"/>
</dbReference>
<name>A0A0G1RWN7_9BACT</name>
<dbReference type="InterPro" id="IPR047817">
    <property type="entry name" value="ABC2_TM_bact-type"/>
</dbReference>
<dbReference type="InterPro" id="IPR013525">
    <property type="entry name" value="ABC2_TM"/>
</dbReference>
<feature type="domain" description="ABC transmembrane type-2" evidence="10">
    <location>
        <begin position="32"/>
        <end position="251"/>
    </location>
</feature>
<evidence type="ECO:0000256" key="1">
    <source>
        <dbReference type="ARBA" id="ARBA00004429"/>
    </source>
</evidence>
<accession>A0A0G1RWN7</accession>
<evidence type="ECO:0000256" key="8">
    <source>
        <dbReference type="ARBA" id="ARBA00023136"/>
    </source>
</evidence>
<dbReference type="AlphaFoldDB" id="A0A0G1RWN7"/>
<sequence length="259" mass="29878">MMSKPKFSGNIWDLFYELVRTDFVLRYHNSLLGFIWVLLKPFLIFAIMVTVFSLAFKIQDRLYSLNLLLGLLIYSYFAEATLRGITSLTEKSTIILKVNFPKAIAILTSVVNSFISFFFGFLAFLGFWFWVKPDGSLLNLPYFFLLVLILTILIIGLNFFLSIGYTKLKDLLSIWEVLLQLLLYLSPIIYPLSYVPAKYQSLFLLNPMAVIITQSQAILITGQVIDWWLLGYTLMLAIVVLIVGRIFFQGQIKRVNDNF</sequence>
<evidence type="ECO:0000256" key="7">
    <source>
        <dbReference type="ARBA" id="ARBA00022989"/>
    </source>
</evidence>
<evidence type="ECO:0000256" key="3">
    <source>
        <dbReference type="ARBA" id="ARBA00022448"/>
    </source>
</evidence>
<protein>
    <recommendedName>
        <fullName evidence="9">Transport permease protein</fullName>
    </recommendedName>
</protein>
<evidence type="ECO:0000256" key="6">
    <source>
        <dbReference type="ARBA" id="ARBA00022692"/>
    </source>
</evidence>